<protein>
    <submittedName>
        <fullName evidence="2">GNAT family N-acetyltransferase</fullName>
    </submittedName>
</protein>
<dbReference type="PROSITE" id="PS51186">
    <property type="entry name" value="GNAT"/>
    <property type="match status" value="1"/>
</dbReference>
<gene>
    <name evidence="2" type="ORF">KW868_09140</name>
</gene>
<evidence type="ECO:0000313" key="3">
    <source>
        <dbReference type="Proteomes" id="UP000887320"/>
    </source>
</evidence>
<dbReference type="PANTHER" id="PTHR43792">
    <property type="entry name" value="GNAT FAMILY, PUTATIVE (AFU_ORTHOLOGUE AFUA_3G00765)-RELATED-RELATED"/>
    <property type="match status" value="1"/>
</dbReference>
<name>A0A8X8GKN8_ACIGI</name>
<dbReference type="Gene3D" id="3.40.630.30">
    <property type="match status" value="1"/>
</dbReference>
<dbReference type="GO" id="GO:0016747">
    <property type="term" value="F:acyltransferase activity, transferring groups other than amino-acyl groups"/>
    <property type="evidence" value="ECO:0007669"/>
    <property type="project" value="InterPro"/>
</dbReference>
<dbReference type="SUPFAM" id="SSF55729">
    <property type="entry name" value="Acyl-CoA N-acyltransferases (Nat)"/>
    <property type="match status" value="1"/>
</dbReference>
<dbReference type="PANTHER" id="PTHR43792:SF1">
    <property type="entry name" value="N-ACETYLTRANSFERASE DOMAIN-CONTAINING PROTEIN"/>
    <property type="match status" value="1"/>
</dbReference>
<dbReference type="InterPro" id="IPR000182">
    <property type="entry name" value="GNAT_dom"/>
</dbReference>
<dbReference type="Proteomes" id="UP000887320">
    <property type="component" value="Unassembled WGS sequence"/>
</dbReference>
<dbReference type="AlphaFoldDB" id="A0A8X8GKN8"/>
<dbReference type="InterPro" id="IPR016181">
    <property type="entry name" value="Acyl_CoA_acyltransferase"/>
</dbReference>
<evidence type="ECO:0000313" key="2">
    <source>
        <dbReference type="EMBL" id="MCF0264628.1"/>
    </source>
</evidence>
<evidence type="ECO:0000259" key="1">
    <source>
        <dbReference type="PROSITE" id="PS51186"/>
    </source>
</evidence>
<proteinExistence type="predicted"/>
<comment type="caution">
    <text evidence="2">The sequence shown here is derived from an EMBL/GenBank/DDBJ whole genome shotgun (WGS) entry which is preliminary data.</text>
</comment>
<reference evidence="2" key="1">
    <citation type="submission" date="2021-07" db="EMBL/GenBank/DDBJ databases">
        <authorList>
            <person name="Fernandez M."/>
            <person name="Pereira P."/>
            <person name="Torres Tejerizo G.A."/>
            <person name="Gonzalez P."/>
            <person name="Agostini E."/>
        </authorList>
    </citation>
    <scope>NUCLEOTIDE SEQUENCE</scope>
    <source>
        <strain evidence="2">SFC 500-1A</strain>
    </source>
</reference>
<dbReference type="RefSeq" id="WP_151803093.1">
    <property type="nucleotide sequence ID" value="NZ_BKPA01000054.1"/>
</dbReference>
<dbReference type="Pfam" id="PF13302">
    <property type="entry name" value="Acetyltransf_3"/>
    <property type="match status" value="1"/>
</dbReference>
<dbReference type="InterPro" id="IPR051531">
    <property type="entry name" value="N-acetyltransferase"/>
</dbReference>
<dbReference type="EMBL" id="JAHWXT010000002">
    <property type="protein sequence ID" value="MCF0264628.1"/>
    <property type="molecule type" value="Genomic_DNA"/>
</dbReference>
<organism evidence="2 3">
    <name type="scientific">Acinetobacter guillouiae</name>
    <name type="common">Acinetobacter genomosp. 11</name>
    <dbReference type="NCBI Taxonomy" id="106649"/>
    <lineage>
        <taxon>Bacteria</taxon>
        <taxon>Pseudomonadati</taxon>
        <taxon>Pseudomonadota</taxon>
        <taxon>Gammaproteobacteria</taxon>
        <taxon>Moraxellales</taxon>
        <taxon>Moraxellaceae</taxon>
        <taxon>Acinetobacter</taxon>
    </lineage>
</organism>
<feature type="domain" description="N-acetyltransferase" evidence="1">
    <location>
        <begin position="23"/>
        <end position="173"/>
    </location>
</feature>
<accession>A0A8X8GKN8</accession>
<sequence length="183" mass="21704">MIYELCTDRLLLRQWQASDYDAFAKITANPEVMQFFPKILNREQSDELANQIKYLIEIKGWGLWAVELIETQEFIGCVGLHQQPSKFEFSPCIEIGWRLDPKFWNKGYATEAAQACLRFAFEELNFQEIVAFTSKHNLASQNVMKKIGMSFSHDFLHPDFDEHHPLHEEKLYRIQKQDFQFEY</sequence>